<protein>
    <submittedName>
        <fullName evidence="1">Putative threoninerich GPIanchored glycoprotein PJ4664.02like [Myotis brandtii]</fullName>
    </submittedName>
</protein>
<dbReference type="Gene3D" id="3.30.420.10">
    <property type="entry name" value="Ribonuclease H-like superfamily/Ribonuclease H"/>
    <property type="match status" value="1"/>
</dbReference>
<evidence type="ECO:0000313" key="1">
    <source>
        <dbReference type="EMBL" id="CDW33052.1"/>
    </source>
</evidence>
<dbReference type="EMBL" id="HACA01015691">
    <property type="protein sequence ID" value="CDW33052.1"/>
    <property type="molecule type" value="Transcribed_RNA"/>
</dbReference>
<reference evidence="1" key="1">
    <citation type="submission" date="2014-05" db="EMBL/GenBank/DDBJ databases">
        <authorList>
            <person name="Chronopoulou M."/>
        </authorList>
    </citation>
    <scope>NUCLEOTIDE SEQUENCE</scope>
    <source>
        <tissue evidence="1">Whole organism</tissue>
    </source>
</reference>
<dbReference type="InterPro" id="IPR001888">
    <property type="entry name" value="Transposase_1"/>
</dbReference>
<dbReference type="AlphaFoldDB" id="A0A0K2U538"/>
<sequence>MVIMAARPEGSGQKEMLSLFWDECGVICYDPLQPDQTVNGDCDQQQLADLNHAILQKRPKYEARQYKVIFFDVNSPPVRSIVTHQLVEL</sequence>
<proteinExistence type="predicted"/>
<dbReference type="Pfam" id="PF01359">
    <property type="entry name" value="Transposase_1"/>
    <property type="match status" value="1"/>
</dbReference>
<organism evidence="1">
    <name type="scientific">Lepeophtheirus salmonis</name>
    <name type="common">Salmon louse</name>
    <name type="synonym">Caligus salmonis</name>
    <dbReference type="NCBI Taxonomy" id="72036"/>
    <lineage>
        <taxon>Eukaryota</taxon>
        <taxon>Metazoa</taxon>
        <taxon>Ecdysozoa</taxon>
        <taxon>Arthropoda</taxon>
        <taxon>Crustacea</taxon>
        <taxon>Multicrustacea</taxon>
        <taxon>Hexanauplia</taxon>
        <taxon>Copepoda</taxon>
        <taxon>Siphonostomatoida</taxon>
        <taxon>Caligidae</taxon>
        <taxon>Lepeophtheirus</taxon>
    </lineage>
</organism>
<accession>A0A0K2U538</accession>
<dbReference type="GO" id="GO:0003676">
    <property type="term" value="F:nucleic acid binding"/>
    <property type="evidence" value="ECO:0007669"/>
    <property type="project" value="InterPro"/>
</dbReference>
<dbReference type="InterPro" id="IPR036397">
    <property type="entry name" value="RNaseH_sf"/>
</dbReference>
<name>A0A0K2U538_LEPSM</name>